<dbReference type="EC" id="2.7.1.69" evidence="8"/>
<keyword evidence="5" id="KW-0598">Phosphotransferase system</keyword>
<keyword evidence="3" id="KW-0963">Cytoplasm</keyword>
<evidence type="ECO:0000256" key="2">
    <source>
        <dbReference type="ARBA" id="ARBA00022448"/>
    </source>
</evidence>
<dbReference type="AlphaFoldDB" id="F4MZJ5"/>
<comment type="subcellular location">
    <subcellularLocation>
        <location evidence="1">Cytoplasm</location>
    </subcellularLocation>
</comment>
<evidence type="ECO:0000256" key="1">
    <source>
        <dbReference type="ARBA" id="ARBA00004496"/>
    </source>
</evidence>
<dbReference type="InterPro" id="IPR002178">
    <property type="entry name" value="PTS_EIIA_type-2_dom"/>
</dbReference>
<accession>F4MZJ5</accession>
<dbReference type="GO" id="GO:0005737">
    <property type="term" value="C:cytoplasm"/>
    <property type="evidence" value="ECO:0007669"/>
    <property type="project" value="UniProtKB-SubCell"/>
</dbReference>
<dbReference type="EMBL" id="FR718577">
    <property type="protein sequence ID" value="CBX71253.1"/>
    <property type="molecule type" value="Genomic_DNA"/>
</dbReference>
<dbReference type="Pfam" id="PF00359">
    <property type="entry name" value="PTS_EIIA_2"/>
    <property type="match status" value="1"/>
</dbReference>
<dbReference type="GO" id="GO:0009401">
    <property type="term" value="P:phosphoenolpyruvate-dependent sugar phosphotransferase system"/>
    <property type="evidence" value="ECO:0007669"/>
    <property type="project" value="UniProtKB-KW"/>
</dbReference>
<dbReference type="GO" id="GO:0016301">
    <property type="term" value="F:kinase activity"/>
    <property type="evidence" value="ECO:0007669"/>
    <property type="project" value="UniProtKB-KW"/>
</dbReference>
<keyword evidence="6" id="KW-0418">Kinase</keyword>
<dbReference type="InterPro" id="IPR051351">
    <property type="entry name" value="Ascorbate-PTS_EIIA_comp"/>
</dbReference>
<dbReference type="CDD" id="cd00211">
    <property type="entry name" value="PTS_IIA_fru"/>
    <property type="match status" value="1"/>
</dbReference>
<evidence type="ECO:0000313" key="8">
    <source>
        <dbReference type="EMBL" id="CBX71253.1"/>
    </source>
</evidence>
<dbReference type="PANTHER" id="PTHR36203:SF4">
    <property type="entry name" value="MANNITOL-SPECIFIC CRYPTIC PHOSPHOTRANSFERASE ENZYME IIA COMPONENT"/>
    <property type="match status" value="1"/>
</dbReference>
<dbReference type="PANTHER" id="PTHR36203">
    <property type="entry name" value="ASCORBATE-SPECIFIC PTS SYSTEM EIIA COMPONENT"/>
    <property type="match status" value="1"/>
</dbReference>
<keyword evidence="2" id="KW-0813">Transport</keyword>
<organism evidence="8">
    <name type="scientific">Yersinia enterocolitica W22703</name>
    <dbReference type="NCBI Taxonomy" id="913028"/>
    <lineage>
        <taxon>Bacteria</taxon>
        <taxon>Pseudomonadati</taxon>
        <taxon>Pseudomonadota</taxon>
        <taxon>Gammaproteobacteria</taxon>
        <taxon>Enterobacterales</taxon>
        <taxon>Yersiniaceae</taxon>
        <taxon>Yersinia</taxon>
    </lineage>
</organism>
<proteinExistence type="predicted"/>
<dbReference type="SUPFAM" id="SSF55804">
    <property type="entry name" value="Phoshotransferase/anion transport protein"/>
    <property type="match status" value="1"/>
</dbReference>
<keyword evidence="4 8" id="KW-0808">Transferase</keyword>
<sequence>MLKTLLTPDVIQVVSQAKDWRDAIAISCQPLIDNGSIEARYVEAIYRSHEAIGPYYVVGPGIAMPHARPEEGANKLSLALTVLTEGVTFHAEGNDPVKLLIVLAATDSTSHIEAISQLAQLFDNDNDVQALLNAKTQQDILSVIARLLISALSLDNNFKGKENENYSGLR</sequence>
<reference evidence="8" key="1">
    <citation type="journal article" date="2011" name="BMC Genomics">
        <title>Shotgun sequencing of Yersinia enterocolitica strain W22703 (biotype 2, serotype O:9): genomic evidence for oscillation between invertebrates and mammals.</title>
        <authorList>
            <person name="Fuchs T.M."/>
            <person name="Brandt K."/>
            <person name="Starke M."/>
            <person name="Rattei T."/>
        </authorList>
    </citation>
    <scope>NUCLEOTIDE SEQUENCE</scope>
</reference>
<evidence type="ECO:0000259" key="7">
    <source>
        <dbReference type="PROSITE" id="PS51094"/>
    </source>
</evidence>
<dbReference type="InterPro" id="IPR016152">
    <property type="entry name" value="PTrfase/Anion_transptr"/>
</dbReference>
<dbReference type="PROSITE" id="PS51094">
    <property type="entry name" value="PTS_EIIA_TYPE_2"/>
    <property type="match status" value="1"/>
</dbReference>
<protein>
    <submittedName>
        <fullName evidence="8">Mannitol-specific cryptic phosphotransferase enzyme IIA component</fullName>
        <ecNumber evidence="8">2.7.1.69</ecNumber>
    </submittedName>
</protein>
<evidence type="ECO:0000256" key="4">
    <source>
        <dbReference type="ARBA" id="ARBA00022679"/>
    </source>
</evidence>
<name>F4MZJ5_YEREN</name>
<evidence type="ECO:0000256" key="5">
    <source>
        <dbReference type="ARBA" id="ARBA00022683"/>
    </source>
</evidence>
<evidence type="ECO:0000256" key="3">
    <source>
        <dbReference type="ARBA" id="ARBA00022490"/>
    </source>
</evidence>
<gene>
    <name evidence="8" type="primary">cmtB</name>
    <name evidence="8" type="ORF">YEW_FQ24170</name>
</gene>
<evidence type="ECO:0000256" key="6">
    <source>
        <dbReference type="ARBA" id="ARBA00022777"/>
    </source>
</evidence>
<dbReference type="Gene3D" id="3.40.930.10">
    <property type="entry name" value="Mannitol-specific EII, Chain A"/>
    <property type="match status" value="1"/>
</dbReference>
<feature type="domain" description="PTS EIIA type-2" evidence="7">
    <location>
        <begin position="4"/>
        <end position="147"/>
    </location>
</feature>